<feature type="compositionally biased region" description="Polar residues" evidence="1">
    <location>
        <begin position="1"/>
        <end position="12"/>
    </location>
</feature>
<dbReference type="EMBL" id="UZAU01000610">
    <property type="status" value="NOT_ANNOTATED_CDS"/>
    <property type="molecule type" value="Genomic_DNA"/>
</dbReference>
<dbReference type="EnsemblPlants" id="evm.model.06.1453">
    <property type="protein sequence ID" value="cds.evm.model.06.1453"/>
    <property type="gene ID" value="evm.TU.06.1453"/>
</dbReference>
<organism evidence="2 3">
    <name type="scientific">Cannabis sativa</name>
    <name type="common">Hemp</name>
    <name type="synonym">Marijuana</name>
    <dbReference type="NCBI Taxonomy" id="3483"/>
    <lineage>
        <taxon>Eukaryota</taxon>
        <taxon>Viridiplantae</taxon>
        <taxon>Streptophyta</taxon>
        <taxon>Embryophyta</taxon>
        <taxon>Tracheophyta</taxon>
        <taxon>Spermatophyta</taxon>
        <taxon>Magnoliopsida</taxon>
        <taxon>eudicotyledons</taxon>
        <taxon>Gunneridae</taxon>
        <taxon>Pentapetalae</taxon>
        <taxon>rosids</taxon>
        <taxon>fabids</taxon>
        <taxon>Rosales</taxon>
        <taxon>Cannabaceae</taxon>
        <taxon>Cannabis</taxon>
    </lineage>
</organism>
<evidence type="ECO:0000313" key="2">
    <source>
        <dbReference type="EnsemblPlants" id="cds.evm.model.06.1453"/>
    </source>
</evidence>
<protein>
    <recommendedName>
        <fullName evidence="4">RNase H type-1 domain-containing protein</fullName>
    </recommendedName>
</protein>
<reference evidence="2" key="1">
    <citation type="submission" date="2018-11" db="EMBL/GenBank/DDBJ databases">
        <authorList>
            <person name="Grassa J C."/>
        </authorList>
    </citation>
    <scope>NUCLEOTIDE SEQUENCE [LARGE SCALE GENOMIC DNA]</scope>
</reference>
<accession>A0A803PUK0</accession>
<evidence type="ECO:0000313" key="3">
    <source>
        <dbReference type="Proteomes" id="UP000596661"/>
    </source>
</evidence>
<proteinExistence type="predicted"/>
<feature type="region of interest" description="Disordered" evidence="1">
    <location>
        <begin position="1"/>
        <end position="20"/>
    </location>
</feature>
<reference evidence="2" key="2">
    <citation type="submission" date="2021-03" db="UniProtKB">
        <authorList>
            <consortium name="EnsemblPlants"/>
        </authorList>
    </citation>
    <scope>IDENTIFICATION</scope>
</reference>
<dbReference type="Proteomes" id="UP000596661">
    <property type="component" value="Chromosome 6"/>
</dbReference>
<name>A0A803PUK0_CANSA</name>
<sequence length="95" mass="10143">MDASAPSYSTSKPKWLAPPSGRLKLNTDDAIDKSKSFIGVGAILRDSSGAIVAVIFSDLAQVLQIYPSLYSSGPAALSLIRSEPKPTFSRKEQMV</sequence>
<dbReference type="AlphaFoldDB" id="A0A803PUK0"/>
<keyword evidence="3" id="KW-1185">Reference proteome</keyword>
<evidence type="ECO:0008006" key="4">
    <source>
        <dbReference type="Google" id="ProtNLM"/>
    </source>
</evidence>
<evidence type="ECO:0000256" key="1">
    <source>
        <dbReference type="SAM" id="MobiDB-lite"/>
    </source>
</evidence>
<dbReference type="Gramene" id="evm.model.06.1453">
    <property type="protein sequence ID" value="cds.evm.model.06.1453"/>
    <property type="gene ID" value="evm.TU.06.1453"/>
</dbReference>